<feature type="domain" description="Glycosyltransferase subfamily 4-like N-terminal" evidence="5">
    <location>
        <begin position="12"/>
        <end position="171"/>
    </location>
</feature>
<dbReference type="InterPro" id="IPR050194">
    <property type="entry name" value="Glycosyltransferase_grp1"/>
</dbReference>
<feature type="domain" description="Glycosyl transferase family 1" evidence="4">
    <location>
        <begin position="181"/>
        <end position="323"/>
    </location>
</feature>
<organism evidence="6 7">
    <name type="scientific">Actinopolyspora biskrensis</name>
    <dbReference type="NCBI Taxonomy" id="1470178"/>
    <lineage>
        <taxon>Bacteria</taxon>
        <taxon>Bacillati</taxon>
        <taxon>Actinomycetota</taxon>
        <taxon>Actinomycetes</taxon>
        <taxon>Actinopolysporales</taxon>
        <taxon>Actinopolysporaceae</taxon>
        <taxon>Actinopolyspora</taxon>
    </lineage>
</organism>
<evidence type="ECO:0000313" key="6">
    <source>
        <dbReference type="EMBL" id="NYH78276.1"/>
    </source>
</evidence>
<keyword evidence="2 6" id="KW-0808">Transferase</keyword>
<comment type="caution">
    <text evidence="6">The sequence shown here is derived from an EMBL/GenBank/DDBJ whole genome shotgun (WGS) entry which is preliminary data.</text>
</comment>
<protein>
    <submittedName>
        <fullName evidence="6">Glycosyltransferase involved in cell wall biosynthesis</fullName>
    </submittedName>
</protein>
<dbReference type="Proteomes" id="UP000548304">
    <property type="component" value="Unassembled WGS sequence"/>
</dbReference>
<evidence type="ECO:0000256" key="1">
    <source>
        <dbReference type="ARBA" id="ARBA00022676"/>
    </source>
</evidence>
<accession>A0A852Z3T1</accession>
<evidence type="ECO:0000313" key="7">
    <source>
        <dbReference type="Proteomes" id="UP000548304"/>
    </source>
</evidence>
<evidence type="ECO:0000259" key="4">
    <source>
        <dbReference type="Pfam" id="PF00534"/>
    </source>
</evidence>
<dbReference type="GO" id="GO:0016757">
    <property type="term" value="F:glycosyltransferase activity"/>
    <property type="evidence" value="ECO:0007669"/>
    <property type="project" value="UniProtKB-KW"/>
</dbReference>
<dbReference type="GO" id="GO:1901137">
    <property type="term" value="P:carbohydrate derivative biosynthetic process"/>
    <property type="evidence" value="ECO:0007669"/>
    <property type="project" value="UniProtKB-ARBA"/>
</dbReference>
<dbReference type="AlphaFoldDB" id="A0A852Z3T1"/>
<dbReference type="Pfam" id="PF00534">
    <property type="entry name" value="Glycos_transf_1"/>
    <property type="match status" value="1"/>
</dbReference>
<dbReference type="PANTHER" id="PTHR45947:SF3">
    <property type="entry name" value="SULFOQUINOVOSYL TRANSFERASE SQD2"/>
    <property type="match status" value="1"/>
</dbReference>
<proteinExistence type="predicted"/>
<reference evidence="6 7" key="1">
    <citation type="submission" date="2020-07" db="EMBL/GenBank/DDBJ databases">
        <title>Genomic Encyclopedia of Type Strains, Phase III (KMG-III): the genomes of soil and plant-associated and newly described type strains.</title>
        <authorList>
            <person name="Whitman W."/>
        </authorList>
    </citation>
    <scope>NUCLEOTIDE SEQUENCE [LARGE SCALE GENOMIC DNA]</scope>
    <source>
        <strain evidence="6 7">CECT 8576</strain>
    </source>
</reference>
<dbReference type="InterPro" id="IPR001296">
    <property type="entry name" value="Glyco_trans_1"/>
</dbReference>
<feature type="compositionally biased region" description="Low complexity" evidence="3">
    <location>
        <begin position="370"/>
        <end position="387"/>
    </location>
</feature>
<evidence type="ECO:0000256" key="3">
    <source>
        <dbReference type="SAM" id="MobiDB-lite"/>
    </source>
</evidence>
<dbReference type="InterPro" id="IPR028098">
    <property type="entry name" value="Glyco_trans_4-like_N"/>
</dbReference>
<dbReference type="Pfam" id="PF13439">
    <property type="entry name" value="Glyco_transf_4"/>
    <property type="match status" value="1"/>
</dbReference>
<keyword evidence="7" id="KW-1185">Reference proteome</keyword>
<dbReference type="RefSeq" id="WP_343075190.1">
    <property type="nucleotide sequence ID" value="NZ_JACBYW010000002.1"/>
</dbReference>
<dbReference type="PANTHER" id="PTHR45947">
    <property type="entry name" value="SULFOQUINOVOSYL TRANSFERASE SQD2"/>
    <property type="match status" value="1"/>
</dbReference>
<dbReference type="Gene3D" id="3.40.50.2000">
    <property type="entry name" value="Glycogen Phosphorylase B"/>
    <property type="match status" value="2"/>
</dbReference>
<sequence length="387" mass="42269">MRVLHVITGLKVGGAELQLYELVRRSRHECEVAALYNAGEVAEMISEAGVTVHDLGMSSNTEISALGRLRSLMRARRFDAVHTHLYRSCVYGRIAAWSAGVPVIVATEHSIGETHLERRRMSTGVRLLYLATDRCAHTTIAVSETVAERLRQWGVPGRKIRVVPNGIDFDRVTFDPAARSRTREELGLSEHHRVVGVLGRLDPNKRFDLLIEAAAPLLDENTRLLLVGDGPERQRLEGIAREHGVADRVVFAGQRSDVAAALSAFDLFVACSKQETFGLSVLEALANGLVALYTTCPALDGVDTDRAVEVPGDPEGLRAALRKELDAARPRAQVPRLRELYGMEAVTERIDGLYERLLAKRKEPLDRGTAETAETAAGPAAGQGVHG</sequence>
<evidence type="ECO:0000256" key="2">
    <source>
        <dbReference type="ARBA" id="ARBA00022679"/>
    </source>
</evidence>
<keyword evidence="1" id="KW-0328">Glycosyltransferase</keyword>
<dbReference type="SUPFAM" id="SSF53756">
    <property type="entry name" value="UDP-Glycosyltransferase/glycogen phosphorylase"/>
    <property type="match status" value="1"/>
</dbReference>
<name>A0A852Z3T1_9ACTN</name>
<dbReference type="EMBL" id="JACBYW010000002">
    <property type="protein sequence ID" value="NYH78276.1"/>
    <property type="molecule type" value="Genomic_DNA"/>
</dbReference>
<feature type="region of interest" description="Disordered" evidence="3">
    <location>
        <begin position="365"/>
        <end position="387"/>
    </location>
</feature>
<evidence type="ECO:0000259" key="5">
    <source>
        <dbReference type="Pfam" id="PF13439"/>
    </source>
</evidence>
<gene>
    <name evidence="6" type="ORF">FHR84_001598</name>
</gene>